<accession>A0AB37X032</accession>
<gene>
    <name evidence="1" type="ORF">PG2002B_1073</name>
</gene>
<evidence type="ECO:0000313" key="2">
    <source>
        <dbReference type="Proteomes" id="UP000292655"/>
    </source>
</evidence>
<name>A0AB37X032_9BIFI</name>
<evidence type="ECO:0000313" key="1">
    <source>
        <dbReference type="EMBL" id="RYQ37196.1"/>
    </source>
</evidence>
<dbReference type="AlphaFoldDB" id="A0AB37X032"/>
<comment type="caution">
    <text evidence="1">The sequence shown here is derived from an EMBL/GenBank/DDBJ whole genome shotgun (WGS) entry which is preliminary data.</text>
</comment>
<dbReference type="Proteomes" id="UP000292655">
    <property type="component" value="Unassembled WGS sequence"/>
</dbReference>
<dbReference type="RefSeq" id="WP_129874348.1">
    <property type="nucleotide sequence ID" value="NZ_RYUX01000011.1"/>
</dbReference>
<dbReference type="EMBL" id="RYUX01000011">
    <property type="protein sequence ID" value="RYQ37196.1"/>
    <property type="molecule type" value="Genomic_DNA"/>
</dbReference>
<reference evidence="1 2" key="1">
    <citation type="submission" date="2018-12" db="EMBL/GenBank/DDBJ databases">
        <title>Unveiling genomic diversity among members of the Bifidobacterium pseudolongum species, a widely distributed gut commensal of the animal kingdom.</title>
        <authorList>
            <person name="Lugli G.A."/>
            <person name="Duranti S."/>
            <person name="Albert K."/>
            <person name="Mancabelli L."/>
            <person name="Napoli S."/>
            <person name="Viappiani A."/>
            <person name="Anzalone R."/>
            <person name="Longhi G."/>
            <person name="Milani C."/>
            <person name="Turroni F."/>
            <person name="Alessandri G."/>
            <person name="Sela D.A."/>
            <person name="Van Sinderen D."/>
            <person name="Ventura M."/>
        </authorList>
    </citation>
    <scope>NUCLEOTIDE SEQUENCE [LARGE SCALE GENOMIC DNA]</scope>
    <source>
        <strain evidence="1 2">2002B</strain>
    </source>
</reference>
<protein>
    <submittedName>
        <fullName evidence="1">Uncharacterized protein</fullName>
    </submittedName>
</protein>
<organism evidence="1 2">
    <name type="scientific">Bifidobacterium pseudolongum subsp. globosum</name>
    <dbReference type="NCBI Taxonomy" id="1690"/>
    <lineage>
        <taxon>Bacteria</taxon>
        <taxon>Bacillati</taxon>
        <taxon>Actinomycetota</taxon>
        <taxon>Actinomycetes</taxon>
        <taxon>Bifidobacteriales</taxon>
        <taxon>Bifidobacteriaceae</taxon>
        <taxon>Bifidobacterium</taxon>
    </lineage>
</organism>
<proteinExistence type="predicted"/>
<sequence>MAGEPVWPDWGEFITQDMEHINQLRGMSQPQQPTHTQPTRMGEPDMEITETELREMACTPWHDLNAGQQRMVLAHLCGPGKSTARTGLRDALNMNPTRTAMELWEIQQAAGAEPDTGTQEAPVPTMVSPVSGGQPAPLPAPVTEDDWAQQWQPGMLVDELPVDLHAPRRVVTDAQLAADKARANPGRWAVYSANDGEHARRVALDKARRVKRADVQAFSPAGAFDAAAIEVEPGRYVVYCSYVGGAR</sequence>